<accession>A0A9W9J7G5</accession>
<feature type="compositionally biased region" description="Polar residues" evidence="5">
    <location>
        <begin position="807"/>
        <end position="820"/>
    </location>
</feature>
<protein>
    <recommendedName>
        <fullName evidence="6">SAC3/GANP/THP3 conserved domain-containing protein</fullName>
    </recommendedName>
</protein>
<feature type="compositionally biased region" description="Polar residues" evidence="5">
    <location>
        <begin position="830"/>
        <end position="849"/>
    </location>
</feature>
<feature type="region of interest" description="Disordered" evidence="5">
    <location>
        <begin position="1306"/>
        <end position="1342"/>
    </location>
</feature>
<keyword evidence="8" id="KW-1185">Reference proteome</keyword>
<dbReference type="InterPro" id="IPR045107">
    <property type="entry name" value="SAC3/GANP/THP3"/>
</dbReference>
<evidence type="ECO:0000313" key="8">
    <source>
        <dbReference type="Proteomes" id="UP001150904"/>
    </source>
</evidence>
<feature type="compositionally biased region" description="Basic and acidic residues" evidence="5">
    <location>
        <begin position="167"/>
        <end position="181"/>
    </location>
</feature>
<evidence type="ECO:0000256" key="5">
    <source>
        <dbReference type="SAM" id="MobiDB-lite"/>
    </source>
</evidence>
<feature type="compositionally biased region" description="Low complexity" evidence="5">
    <location>
        <begin position="775"/>
        <end position="784"/>
    </location>
</feature>
<comment type="subcellular location">
    <subcellularLocation>
        <location evidence="1">Nucleus envelope</location>
    </subcellularLocation>
</comment>
<keyword evidence="3" id="KW-0539">Nucleus</keyword>
<feature type="compositionally biased region" description="Polar residues" evidence="5">
    <location>
        <begin position="73"/>
        <end position="116"/>
    </location>
</feature>
<dbReference type="RefSeq" id="XP_058304403.1">
    <property type="nucleotide sequence ID" value="XM_058457504.1"/>
</dbReference>
<feature type="domain" description="SAC3/GANP/THP3 conserved" evidence="6">
    <location>
        <begin position="214"/>
        <end position="535"/>
    </location>
</feature>
<evidence type="ECO:0000256" key="1">
    <source>
        <dbReference type="ARBA" id="ARBA00004259"/>
    </source>
</evidence>
<evidence type="ECO:0000259" key="6">
    <source>
        <dbReference type="Pfam" id="PF03399"/>
    </source>
</evidence>
<dbReference type="GO" id="GO:0005635">
    <property type="term" value="C:nuclear envelope"/>
    <property type="evidence" value="ECO:0007669"/>
    <property type="project" value="UniProtKB-SubCell"/>
</dbReference>
<dbReference type="GO" id="GO:0005737">
    <property type="term" value="C:cytoplasm"/>
    <property type="evidence" value="ECO:0007669"/>
    <property type="project" value="TreeGrafter"/>
</dbReference>
<dbReference type="PANTHER" id="PTHR12436">
    <property type="entry name" value="80 KDA MCM3-ASSOCIATED PROTEIN"/>
    <property type="match status" value="1"/>
</dbReference>
<dbReference type="PANTHER" id="PTHR12436:SF3">
    <property type="entry name" value="GERMINAL-CENTER ASSOCIATED NUCLEAR PROTEIN"/>
    <property type="match status" value="1"/>
</dbReference>
<feature type="compositionally biased region" description="Polar residues" evidence="5">
    <location>
        <begin position="1034"/>
        <end position="1046"/>
    </location>
</feature>
<feature type="compositionally biased region" description="Low complexity" evidence="5">
    <location>
        <begin position="652"/>
        <end position="676"/>
    </location>
</feature>
<dbReference type="Pfam" id="PF03399">
    <property type="entry name" value="SAC3_GANP"/>
    <property type="match status" value="1"/>
</dbReference>
<dbReference type="EMBL" id="JAPQKR010000016">
    <property type="protein sequence ID" value="KAJ5191463.1"/>
    <property type="molecule type" value="Genomic_DNA"/>
</dbReference>
<comment type="similarity">
    <text evidence="4">Belongs to the SAC3 family.</text>
</comment>
<evidence type="ECO:0000256" key="3">
    <source>
        <dbReference type="ARBA" id="ARBA00023242"/>
    </source>
</evidence>
<dbReference type="FunFam" id="1.25.40.990:FF:000008">
    <property type="entry name" value="Nuclear mRNA export protein SAC3"/>
    <property type="match status" value="1"/>
</dbReference>
<feature type="region of interest" description="Disordered" evidence="5">
    <location>
        <begin position="762"/>
        <end position="1089"/>
    </location>
</feature>
<feature type="region of interest" description="Disordered" evidence="5">
    <location>
        <begin position="1180"/>
        <end position="1199"/>
    </location>
</feature>
<dbReference type="InterPro" id="IPR005062">
    <property type="entry name" value="SAC3/GANP/THP3_conserved"/>
</dbReference>
<dbReference type="Gene3D" id="1.25.40.990">
    <property type="match status" value="1"/>
</dbReference>
<feature type="compositionally biased region" description="Low complexity" evidence="5">
    <location>
        <begin position="791"/>
        <end position="806"/>
    </location>
</feature>
<reference evidence="7" key="1">
    <citation type="submission" date="2022-12" db="EMBL/GenBank/DDBJ databases">
        <authorList>
            <person name="Petersen C."/>
        </authorList>
    </citation>
    <scope>NUCLEOTIDE SEQUENCE</scope>
    <source>
        <strain evidence="7">IBT 15544</strain>
    </source>
</reference>
<feature type="region of interest" description="Disordered" evidence="5">
    <location>
        <begin position="627"/>
        <end position="707"/>
    </location>
</feature>
<feature type="compositionally biased region" description="Basic and acidic residues" evidence="5">
    <location>
        <begin position="1111"/>
        <end position="1123"/>
    </location>
</feature>
<dbReference type="GO" id="GO:0070390">
    <property type="term" value="C:transcription export complex 2"/>
    <property type="evidence" value="ECO:0007669"/>
    <property type="project" value="TreeGrafter"/>
</dbReference>
<dbReference type="GeneID" id="83184805"/>
<feature type="compositionally biased region" description="Low complexity" evidence="5">
    <location>
        <begin position="883"/>
        <end position="900"/>
    </location>
</feature>
<evidence type="ECO:0000256" key="4">
    <source>
        <dbReference type="ARBA" id="ARBA00038443"/>
    </source>
</evidence>
<feature type="compositionally biased region" description="Polar residues" evidence="5">
    <location>
        <begin position="958"/>
        <end position="970"/>
    </location>
</feature>
<feature type="compositionally biased region" description="Low complexity" evidence="5">
    <location>
        <begin position="684"/>
        <end position="707"/>
    </location>
</feature>
<feature type="compositionally biased region" description="Polar residues" evidence="5">
    <location>
        <begin position="194"/>
        <end position="205"/>
    </location>
</feature>
<feature type="region of interest" description="Disordered" evidence="5">
    <location>
        <begin position="1"/>
        <end position="205"/>
    </location>
</feature>
<dbReference type="GO" id="GO:0006406">
    <property type="term" value="P:mRNA export from nucleus"/>
    <property type="evidence" value="ECO:0007669"/>
    <property type="project" value="TreeGrafter"/>
</dbReference>
<name>A0A9W9J7G5_9EURO</name>
<feature type="region of interest" description="Disordered" evidence="5">
    <location>
        <begin position="1101"/>
        <end position="1145"/>
    </location>
</feature>
<sequence length="1342" mass="146076">MATPFNPFGVPRGNAQASATSTPGRGRGASAARGASFQPRGSRSRASKWRGAGRGQSMPRGRGRGAGAATTGVSHSTASMSQMPNSGNSNSPFAQLGQQNTMGSPFSNQTTQQSPFSAIANGDPGRNGKFAPRGALKRNFQRQSPTSGTNTASMASVPVEDASAVASHHERYEQLKLDRAKQRQQAIRDGQMADPNQPTSLNQAITPVGSCTSMCPEFERVERIVQKMVDKSEKYLHPSTNTLQNMEMKMLKRFRRSAAGYDEQLPSDIRTPKTLLQATNYLIRHVVGGNEPLGIIHKFVWDRTRSIRNDFSVQQVTQEEDVEIAVTCLERIARFHIVSLHLLSSPANEEPFDRHQEREQLNNTMLSLMYYYDDNRGRIAFSNEDEFRAYYILFSIHDQRPDLEARVQKWPSSLLNSPRVQVALDLYAASCNTWDYQGTLDARRPNAIAQGFYTRFFNIINSRSVSYLMACVAEIYFNHVRQTAIRAIWKGYCRQPISQQSKNEEWTVDELTRVLHFDDEEQTIQFCNDQGLTLSENASGQLYLDWGSRPVDSIAFSPSSEHSFSESYVESKRSGRSLVAVILGMNIREAARMGMVDKSYLHQRVDKSADIAVDDDSLFVTDQYNRTPAPVVDMDSPELESEAESVSGNVFQNPAPSSANPFANAQPAAQQPSNSPAMPPPANPFASMFSTAPAANNPPASSAPSPNPFSSMFSSGATAISTPAPSASTPNPFSSIFSGTTAASSPPASAMLAASNPFSLPAQTTSAPFEPSPSPFSFSKLPETTQKEEATPATTAPAASSAQSSSMFSGGSFPNVTSEKPNPFAASLDSIASSKPSELSQNNGFQSPSPIFPTSKPFFPSAGAKDSSSAATSTAAVEPAMKSSSPFNFASPAPPSSSSSLFKFPTPATTDPSENKPFLFPATNAPAQQASSLFKPVEVPVSEGHSQSLFMPSKGPSPDTSSQSQNSLFIPNTFAPRKSTPLPAFGDTQPPKPLFPGATAGSPMETKVQEPQPKETDTTNTPPGSPKIAPAEINVSNQGPEAQSRSRPAVMESAHQVVDGDAVATTQEPPQPTSSSQIDEWQPPVYASMEEQKADWERFLFRNHPGGVPPLREEAATRKRALEEPAASESTQEEPGSKVAKVSEATKISPPAKKYSLIEQYNKAVPSLPCLERAKELCKPKPPTEEELQAAKPNNRQVDEDELLLNAARIAAEELRTGSIFDGYSPYSEPFRSSYSPRNSLGFSSPFAQSLSPPSRPMHNYEVAYAPDTPDGLGRTMSRTEQRIRMTGAHGLAFKPLDFTRKGREEFARKEKEREEKEELARKEMEEQRLARKDKNNFSRSG</sequence>
<feature type="compositionally biased region" description="Polar residues" evidence="5">
    <location>
        <begin position="1064"/>
        <end position="1079"/>
    </location>
</feature>
<dbReference type="Proteomes" id="UP001150904">
    <property type="component" value="Unassembled WGS sequence"/>
</dbReference>
<evidence type="ECO:0000256" key="2">
    <source>
        <dbReference type="ARBA" id="ARBA00022553"/>
    </source>
</evidence>
<organism evidence="7 8">
    <name type="scientific">Penicillium cinerascens</name>
    <dbReference type="NCBI Taxonomy" id="70096"/>
    <lineage>
        <taxon>Eukaryota</taxon>
        <taxon>Fungi</taxon>
        <taxon>Dikarya</taxon>
        <taxon>Ascomycota</taxon>
        <taxon>Pezizomycotina</taxon>
        <taxon>Eurotiomycetes</taxon>
        <taxon>Eurotiomycetidae</taxon>
        <taxon>Eurotiales</taxon>
        <taxon>Aspergillaceae</taxon>
        <taxon>Penicillium</taxon>
    </lineage>
</organism>
<proteinExistence type="inferred from homology"/>
<keyword evidence="2" id="KW-0597">Phosphoprotein</keyword>
<evidence type="ECO:0000313" key="7">
    <source>
        <dbReference type="EMBL" id="KAJ5191463.1"/>
    </source>
</evidence>
<dbReference type="OrthoDB" id="264795at2759"/>
<reference evidence="7" key="2">
    <citation type="journal article" date="2023" name="IMA Fungus">
        <title>Comparative genomic study of the Penicillium genus elucidates a diverse pangenome and 15 lateral gene transfer events.</title>
        <authorList>
            <person name="Petersen C."/>
            <person name="Sorensen T."/>
            <person name="Nielsen M.R."/>
            <person name="Sondergaard T.E."/>
            <person name="Sorensen J.L."/>
            <person name="Fitzpatrick D.A."/>
            <person name="Frisvad J.C."/>
            <person name="Nielsen K.L."/>
        </authorList>
    </citation>
    <scope>NUCLEOTIDE SEQUENCE</scope>
    <source>
        <strain evidence="7">IBT 15544</strain>
    </source>
</reference>
<feature type="compositionally biased region" description="Low complexity" evidence="5">
    <location>
        <begin position="861"/>
        <end position="876"/>
    </location>
</feature>
<gene>
    <name evidence="7" type="ORF">N7498_010448</name>
</gene>
<feature type="compositionally biased region" description="Polar residues" evidence="5">
    <location>
        <begin position="141"/>
        <end position="154"/>
    </location>
</feature>
<comment type="caution">
    <text evidence="7">The sequence shown here is derived from an EMBL/GenBank/DDBJ whole genome shotgun (WGS) entry which is preliminary data.</text>
</comment>